<dbReference type="EMBL" id="QKXF01000443">
    <property type="protein sequence ID" value="RQM11341.1"/>
    <property type="molecule type" value="Genomic_DNA"/>
</dbReference>
<reference evidence="7 8" key="1">
    <citation type="submission" date="2018-06" db="EMBL/GenBank/DDBJ databases">
        <title>Comparative genomics of downy mildews reveals potential adaptations to biotrophy.</title>
        <authorList>
            <person name="Fletcher K."/>
            <person name="Klosterman S.J."/>
            <person name="Derevnina L."/>
            <person name="Martin F."/>
            <person name="Koike S."/>
            <person name="Reyes Chin-Wo S."/>
            <person name="Mou B."/>
            <person name="Michelmore R."/>
        </authorList>
    </citation>
    <scope>NUCLEOTIDE SEQUENCE [LARGE SCALE GENOMIC DNA]</scope>
    <source>
        <strain evidence="6 8">R13</strain>
        <strain evidence="5 7">R14</strain>
    </source>
</reference>
<dbReference type="Gene3D" id="2.120.10.80">
    <property type="entry name" value="Kelch-type beta propeller"/>
    <property type="match status" value="2"/>
</dbReference>
<dbReference type="Pfam" id="PF24681">
    <property type="entry name" value="Kelch_KLHDC2_KLHL20_DRC7"/>
    <property type="match status" value="1"/>
</dbReference>
<evidence type="ECO:0000256" key="1">
    <source>
        <dbReference type="ARBA" id="ARBA00022441"/>
    </source>
</evidence>
<organism evidence="5 7">
    <name type="scientific">Peronospora effusa</name>
    <dbReference type="NCBI Taxonomy" id="542832"/>
    <lineage>
        <taxon>Eukaryota</taxon>
        <taxon>Sar</taxon>
        <taxon>Stramenopiles</taxon>
        <taxon>Oomycota</taxon>
        <taxon>Peronosporomycetes</taxon>
        <taxon>Peronosporales</taxon>
        <taxon>Peronosporaceae</taxon>
        <taxon>Peronospora</taxon>
    </lineage>
</organism>
<dbReference type="InterPro" id="IPR015915">
    <property type="entry name" value="Kelch-typ_b-propeller"/>
</dbReference>
<evidence type="ECO:0000313" key="8">
    <source>
        <dbReference type="Proteomes" id="UP000286097"/>
    </source>
</evidence>
<evidence type="ECO:0000313" key="6">
    <source>
        <dbReference type="EMBL" id="RQM11341.1"/>
    </source>
</evidence>
<feature type="region of interest" description="Disordered" evidence="4">
    <location>
        <begin position="652"/>
        <end position="672"/>
    </location>
</feature>
<dbReference type="PANTHER" id="PTHR46093:SF3">
    <property type="entry name" value="ACYL-COA-BINDING DOMAIN-CONTAINING PROTEIN 4"/>
    <property type="match status" value="1"/>
</dbReference>
<name>A0A3M6VSK6_9STRA</name>
<evidence type="ECO:0000256" key="4">
    <source>
        <dbReference type="SAM" id="MobiDB-lite"/>
    </source>
</evidence>
<dbReference type="AlphaFoldDB" id="A0A3M6VSK6"/>
<keyword evidence="7" id="KW-1185">Reference proteome</keyword>
<keyword evidence="1" id="KW-0880">Kelch repeat</keyword>
<proteinExistence type="predicted"/>
<keyword evidence="2" id="KW-0677">Repeat</keyword>
<feature type="coiled-coil region" evidence="3">
    <location>
        <begin position="862"/>
        <end position="896"/>
    </location>
</feature>
<dbReference type="STRING" id="542832.A0A3M6VSK6"/>
<protein>
    <submittedName>
        <fullName evidence="5">Uncharacterized protein</fullName>
    </submittedName>
</protein>
<gene>
    <name evidence="6" type="ORF">DD237_000777</name>
    <name evidence="5" type="ORF">DD238_001859</name>
</gene>
<keyword evidence="3" id="KW-0175">Coiled coil</keyword>
<evidence type="ECO:0000313" key="5">
    <source>
        <dbReference type="EMBL" id="RMX69759.1"/>
    </source>
</evidence>
<dbReference type="Proteomes" id="UP000286097">
    <property type="component" value="Unassembled WGS sequence"/>
</dbReference>
<comment type="caution">
    <text evidence="5">The sequence shown here is derived from an EMBL/GenBank/DDBJ whole genome shotgun (WGS) entry which is preliminary data.</text>
</comment>
<sequence>MSHASRTASIWTKLDASVSSDTLLSSHSVSSSPAPRSGHAMTFLPPTRSVLLFGGADGKIFFEDMYLLEFTQYGGSYDPSGREMRCRSGSRSADEADDVQWKRLVVSRDTTFTSQLSCSPLCPSPICNDTNSRGTKLGVERRSSTLLHSGGGRDYHTMHYVLSSADDEKTQGMRVLVIGNVVVATEEGEAQCGRGTQAQGSAANAAMAFDTLTLRVEELRVRQSLLEAQWEVRCVDIASMWKPRARHAHSSVVVGGEQVFVFGGKDATSSTWFNDIFYYDSSLNQWVKPTLRPTGQLPQPRAFAGLTASDDGNTLFLFGGTDGKQEFGSLFLYDIVHSRWDSLAGATRGDRPSCRINHSLTFVTPCHLVLFGGRRRAVRENELYIYNVSTRAWRLVSGGQSENGRNSYQQSSQTFLKDEAPAGRTAHATVLFRTDPAGPNAAQKLLVFGGYAGSHKWLDDLYLLCLSQSVLMHPPSSSITVSRSATHAWPTCEAAARMALPAPQQPLQTRQSSQRIHLQEMSTQPADILQKSAPPIEEPSQSSYCLQKQQQQLISEPVDSENCYNTEQSQSVLQSSTALMTPVSCSPRKALLSEPLRPDTAKRATAITATSGVLSDITNHTGFIAQQRQQQVAPRISGVSNATDNDTLHSAIKKHKRRRLGEDSRDCNGSGERTTVQVGIHTTLLQLMQHQPRMEDTLARILSMLTREQTAREQQRMTQETLMRAYSEEHTKCLEATSQRIGALEERLARSEAERTLLHEKLMARETELCMYKHSPEAAISPLSERAQAIESSHMQQSTMSRVIALKISAIHDFLDALRIAEGEGKEDDDSIQSHLGHLDDSVTTQAKFSPPKPLLYPQHVVLALKEKIRAMQLEKEALKTQLQLMAEKLKRFEGREAQARQFLFSWCQGDNLSPAAVAAMPLNATATVPVSAEPSVTTAKDSIPNTADS</sequence>
<evidence type="ECO:0000256" key="3">
    <source>
        <dbReference type="SAM" id="Coils"/>
    </source>
</evidence>
<dbReference type="Proteomes" id="UP000282087">
    <property type="component" value="Unassembled WGS sequence"/>
</dbReference>
<evidence type="ECO:0000256" key="2">
    <source>
        <dbReference type="ARBA" id="ARBA00022737"/>
    </source>
</evidence>
<feature type="coiled-coil region" evidence="3">
    <location>
        <begin position="734"/>
        <end position="761"/>
    </location>
</feature>
<evidence type="ECO:0000313" key="7">
    <source>
        <dbReference type="Proteomes" id="UP000282087"/>
    </source>
</evidence>
<dbReference type="EMBL" id="QLLG01000014">
    <property type="protein sequence ID" value="RMX69759.1"/>
    <property type="molecule type" value="Genomic_DNA"/>
</dbReference>
<dbReference type="VEuPathDB" id="FungiDB:DD237_000777"/>
<accession>A0A3M6VSK6</accession>
<dbReference type="SUPFAM" id="SSF117281">
    <property type="entry name" value="Kelch motif"/>
    <property type="match status" value="1"/>
</dbReference>
<dbReference type="PANTHER" id="PTHR46093">
    <property type="entry name" value="ACYL-COA-BINDING DOMAIN-CONTAINING PROTEIN 5"/>
    <property type="match status" value="1"/>
</dbReference>